<evidence type="ECO:0000256" key="1">
    <source>
        <dbReference type="SAM" id="MobiDB-lite"/>
    </source>
</evidence>
<accession>A0A9W9WH83</accession>
<feature type="region of interest" description="Disordered" evidence="1">
    <location>
        <begin position="1"/>
        <end position="23"/>
    </location>
</feature>
<proteinExistence type="predicted"/>
<keyword evidence="5" id="KW-1185">Reference proteome</keyword>
<keyword evidence="2" id="KW-0472">Membrane</keyword>
<reference evidence="4" key="1">
    <citation type="submission" date="2022-12" db="EMBL/GenBank/DDBJ databases">
        <authorList>
            <person name="Petersen C."/>
        </authorList>
    </citation>
    <scope>NUCLEOTIDE SEQUENCE</scope>
    <source>
        <strain evidence="4">IBT 17660</strain>
    </source>
</reference>
<dbReference type="PANTHER" id="PTHR35395:SF1">
    <property type="entry name" value="DUF6536 DOMAIN-CONTAINING PROTEIN"/>
    <property type="match status" value="1"/>
</dbReference>
<keyword evidence="2" id="KW-1133">Transmembrane helix</keyword>
<dbReference type="EMBL" id="JAPWDO010000008">
    <property type="protein sequence ID" value="KAJ5459492.1"/>
    <property type="molecule type" value="Genomic_DNA"/>
</dbReference>
<sequence>MATMEIPLISRDASETQSNGEEIWRESTAKKRSDFKSYTLTAWRFTVTSGVLAGTVIFLVNIITLAVIYGQHDSINYSIPFYTGPCRTAKGITIGSHLVINVLSTILLAYSNFSMQCLASPTRKEVDAAHKKHHWLSIGTPSIRNVFFVSRIKAALWLLPGVSLFSIASDLELDSLETKVSYDDLAISVTENFLQEFLSDRRHVLFVKRQFKIFRIRWNLVQQQKTLQSGRSTTLQTPPVVATVMLQIFLSMIGCAIVNQDLKLLGNDVH</sequence>
<dbReference type="Proteomes" id="UP001147760">
    <property type="component" value="Unassembled WGS sequence"/>
</dbReference>
<name>A0A9W9WH83_9EURO</name>
<dbReference type="Pfam" id="PF20163">
    <property type="entry name" value="DUF6536"/>
    <property type="match status" value="1"/>
</dbReference>
<evidence type="ECO:0000256" key="2">
    <source>
        <dbReference type="SAM" id="Phobius"/>
    </source>
</evidence>
<comment type="caution">
    <text evidence="4">The sequence shown here is derived from an EMBL/GenBank/DDBJ whole genome shotgun (WGS) entry which is preliminary data.</text>
</comment>
<organism evidence="4 5">
    <name type="scientific">Penicillium desertorum</name>
    <dbReference type="NCBI Taxonomy" id="1303715"/>
    <lineage>
        <taxon>Eukaryota</taxon>
        <taxon>Fungi</taxon>
        <taxon>Dikarya</taxon>
        <taxon>Ascomycota</taxon>
        <taxon>Pezizomycotina</taxon>
        <taxon>Eurotiomycetes</taxon>
        <taxon>Eurotiomycetidae</taxon>
        <taxon>Eurotiales</taxon>
        <taxon>Aspergillaceae</taxon>
        <taxon>Penicillium</taxon>
    </lineage>
</organism>
<dbReference type="PANTHER" id="PTHR35395">
    <property type="entry name" value="DUF6536 DOMAIN-CONTAINING PROTEIN"/>
    <property type="match status" value="1"/>
</dbReference>
<gene>
    <name evidence="4" type="ORF">N7530_011436</name>
</gene>
<evidence type="ECO:0000259" key="3">
    <source>
        <dbReference type="Pfam" id="PF20163"/>
    </source>
</evidence>
<protein>
    <recommendedName>
        <fullName evidence="3">DUF6536 domain-containing protein</fullName>
    </recommendedName>
</protein>
<dbReference type="AlphaFoldDB" id="A0A9W9WH83"/>
<keyword evidence="2" id="KW-0812">Transmembrane</keyword>
<reference evidence="4" key="2">
    <citation type="journal article" date="2023" name="IMA Fungus">
        <title>Comparative genomic study of the Penicillium genus elucidates a diverse pangenome and 15 lateral gene transfer events.</title>
        <authorList>
            <person name="Petersen C."/>
            <person name="Sorensen T."/>
            <person name="Nielsen M.R."/>
            <person name="Sondergaard T.E."/>
            <person name="Sorensen J.L."/>
            <person name="Fitzpatrick D.A."/>
            <person name="Frisvad J.C."/>
            <person name="Nielsen K.L."/>
        </authorList>
    </citation>
    <scope>NUCLEOTIDE SEQUENCE</scope>
    <source>
        <strain evidence="4">IBT 17660</strain>
    </source>
</reference>
<evidence type="ECO:0000313" key="4">
    <source>
        <dbReference type="EMBL" id="KAJ5459492.1"/>
    </source>
</evidence>
<dbReference type="OrthoDB" id="5429634at2759"/>
<feature type="domain" description="DUF6536" evidence="3">
    <location>
        <begin position="43"/>
        <end position="163"/>
    </location>
</feature>
<feature type="transmembrane region" description="Helical" evidence="2">
    <location>
        <begin position="42"/>
        <end position="70"/>
    </location>
</feature>
<evidence type="ECO:0000313" key="5">
    <source>
        <dbReference type="Proteomes" id="UP001147760"/>
    </source>
</evidence>
<feature type="transmembrane region" description="Helical" evidence="2">
    <location>
        <begin position="91"/>
        <end position="110"/>
    </location>
</feature>
<dbReference type="InterPro" id="IPR046623">
    <property type="entry name" value="DUF6536"/>
</dbReference>